<dbReference type="Proteomes" id="UP000596742">
    <property type="component" value="Unassembled WGS sequence"/>
</dbReference>
<dbReference type="PROSITE" id="PS51232">
    <property type="entry name" value="GBD_FH3"/>
    <property type="match status" value="1"/>
</dbReference>
<dbReference type="Pfam" id="PF06371">
    <property type="entry name" value="Drf_GBD"/>
    <property type="match status" value="1"/>
</dbReference>
<dbReference type="GO" id="GO:0003779">
    <property type="term" value="F:actin binding"/>
    <property type="evidence" value="ECO:0007669"/>
    <property type="project" value="InterPro"/>
</dbReference>
<protein>
    <recommendedName>
        <fullName evidence="1">GBD/FH3 domain-containing protein</fullName>
    </recommendedName>
</protein>
<dbReference type="InterPro" id="IPR011989">
    <property type="entry name" value="ARM-like"/>
</dbReference>
<feature type="domain" description="GBD/FH3" evidence="1">
    <location>
        <begin position="1"/>
        <end position="244"/>
    </location>
</feature>
<dbReference type="InterPro" id="IPR014768">
    <property type="entry name" value="GBD/FH3_dom"/>
</dbReference>
<dbReference type="PANTHER" id="PTHR46345:SF8">
    <property type="entry name" value="FORMIN 3, ISOFORM B"/>
    <property type="match status" value="1"/>
</dbReference>
<evidence type="ECO:0000259" key="1">
    <source>
        <dbReference type="PROSITE" id="PS51232"/>
    </source>
</evidence>
<organism evidence="2 3">
    <name type="scientific">Mytilus galloprovincialis</name>
    <name type="common">Mediterranean mussel</name>
    <dbReference type="NCBI Taxonomy" id="29158"/>
    <lineage>
        <taxon>Eukaryota</taxon>
        <taxon>Metazoa</taxon>
        <taxon>Spiralia</taxon>
        <taxon>Lophotrochozoa</taxon>
        <taxon>Mollusca</taxon>
        <taxon>Bivalvia</taxon>
        <taxon>Autobranchia</taxon>
        <taxon>Pteriomorphia</taxon>
        <taxon>Mytilida</taxon>
        <taxon>Mytiloidea</taxon>
        <taxon>Mytilidae</taxon>
        <taxon>Mytilinae</taxon>
        <taxon>Mytilus</taxon>
    </lineage>
</organism>
<feature type="non-terminal residue" evidence="2">
    <location>
        <position position="244"/>
    </location>
</feature>
<gene>
    <name evidence="2" type="ORF">MGAL_10B086724</name>
</gene>
<dbReference type="SMART" id="SM01140">
    <property type="entry name" value="Drf_GBD"/>
    <property type="match status" value="1"/>
</dbReference>
<sequence>MEESVSDSEVDFHKSEYEQHKVGSKRWNYAVRRQSIGWSPYQGAGPSIHDSISQPECVVELLKSPSVQIYSTLKRKLLKARSNPEWILQFLHHDGLELLFESLDEICCQKTSSFLDSILQVGCVECIKIIMDTSIGLDYVVENSDFIPKFASALNTDNEATKKQVFELLSALCVYSKDGTHYALETLAHLQKHRKQNYRFSTLIDELRNTDNTDYKTILLQLINCIIIYTEKVEDRIRTRNEFF</sequence>
<evidence type="ECO:0000313" key="2">
    <source>
        <dbReference type="EMBL" id="VDI25761.1"/>
    </source>
</evidence>
<evidence type="ECO:0000313" key="3">
    <source>
        <dbReference type="Proteomes" id="UP000596742"/>
    </source>
</evidence>
<proteinExistence type="predicted"/>
<accession>A0A8B6DVH5</accession>
<dbReference type="AlphaFoldDB" id="A0A8B6DVH5"/>
<dbReference type="GO" id="GO:0030036">
    <property type="term" value="P:actin cytoskeleton organization"/>
    <property type="evidence" value="ECO:0007669"/>
    <property type="project" value="InterPro"/>
</dbReference>
<dbReference type="GO" id="GO:0031267">
    <property type="term" value="F:small GTPase binding"/>
    <property type="evidence" value="ECO:0007669"/>
    <property type="project" value="InterPro"/>
</dbReference>
<dbReference type="PANTHER" id="PTHR46345">
    <property type="entry name" value="INVERTED FORMIN-2"/>
    <property type="match status" value="1"/>
</dbReference>
<dbReference type="OrthoDB" id="26518at2759"/>
<dbReference type="Pfam" id="PF06367">
    <property type="entry name" value="Drf_FH3"/>
    <property type="match status" value="1"/>
</dbReference>
<dbReference type="InterPro" id="IPR016024">
    <property type="entry name" value="ARM-type_fold"/>
</dbReference>
<name>A0A8B6DVH5_MYTGA</name>
<reference evidence="2" key="1">
    <citation type="submission" date="2018-11" db="EMBL/GenBank/DDBJ databases">
        <authorList>
            <person name="Alioto T."/>
            <person name="Alioto T."/>
        </authorList>
    </citation>
    <scope>NUCLEOTIDE SEQUENCE</scope>
</reference>
<keyword evidence="3" id="KW-1185">Reference proteome</keyword>
<dbReference type="Gene3D" id="1.25.10.10">
    <property type="entry name" value="Leucine-rich Repeat Variant"/>
    <property type="match status" value="1"/>
</dbReference>
<comment type="caution">
    <text evidence="2">The sequence shown here is derived from an EMBL/GenBank/DDBJ whole genome shotgun (WGS) entry which is preliminary data.</text>
</comment>
<dbReference type="InterPro" id="IPR010472">
    <property type="entry name" value="FH3_dom"/>
</dbReference>
<dbReference type="EMBL" id="UYJE01004179">
    <property type="protein sequence ID" value="VDI25761.1"/>
    <property type="molecule type" value="Genomic_DNA"/>
</dbReference>
<dbReference type="InterPro" id="IPR010473">
    <property type="entry name" value="GTPase-bd"/>
</dbReference>
<dbReference type="SUPFAM" id="SSF48371">
    <property type="entry name" value="ARM repeat"/>
    <property type="match status" value="1"/>
</dbReference>